<dbReference type="PANTHER" id="PTHR24362:SF309">
    <property type="entry name" value="PROTEIN KINASE DOMAIN-CONTAINING PROTEIN"/>
    <property type="match status" value="1"/>
</dbReference>
<name>A0A8S1W627_PAROT</name>
<proteinExistence type="predicted"/>
<evidence type="ECO:0000313" key="2">
    <source>
        <dbReference type="EMBL" id="CAD8184237.1"/>
    </source>
</evidence>
<dbReference type="SMART" id="SM00220">
    <property type="entry name" value="S_TKc"/>
    <property type="match status" value="1"/>
</dbReference>
<dbReference type="EMBL" id="CAJJDP010000081">
    <property type="protein sequence ID" value="CAD8184237.1"/>
    <property type="molecule type" value="Genomic_DNA"/>
</dbReference>
<comment type="caution">
    <text evidence="2">The sequence shown here is derived from an EMBL/GenBank/DDBJ whole genome shotgun (WGS) entry which is preliminary data.</text>
</comment>
<dbReference type="InterPro" id="IPR000719">
    <property type="entry name" value="Prot_kinase_dom"/>
</dbReference>
<dbReference type="AlphaFoldDB" id="A0A8S1W627"/>
<accession>A0A8S1W627</accession>
<dbReference type="GO" id="GO:0005524">
    <property type="term" value="F:ATP binding"/>
    <property type="evidence" value="ECO:0007669"/>
    <property type="project" value="InterPro"/>
</dbReference>
<dbReference type="PANTHER" id="PTHR24362">
    <property type="entry name" value="SERINE/THREONINE-PROTEIN KINASE NEK"/>
    <property type="match status" value="1"/>
</dbReference>
<dbReference type="GO" id="GO:0004672">
    <property type="term" value="F:protein kinase activity"/>
    <property type="evidence" value="ECO:0007669"/>
    <property type="project" value="InterPro"/>
</dbReference>
<feature type="domain" description="Protein kinase" evidence="1">
    <location>
        <begin position="99"/>
        <end position="365"/>
    </location>
</feature>
<gene>
    <name evidence="2" type="ORF">POCTA_138.1.T0820213</name>
</gene>
<dbReference type="OrthoDB" id="302079at2759"/>
<dbReference type="OMA" id="WSDESAI"/>
<keyword evidence="3" id="KW-1185">Reference proteome</keyword>
<sequence length="417" mass="49192">MNQNNLYLIKGLNFSKERKTQIYIILEPQGLKLLDPLNLDLKLFIYWSDESAIMDWNDYLEGTCQNEFYFKLSYQSQEYHIEGSRNQLEELYNFCSGKFIFNKILETNSLYEMNLVTNKKNSKQYIEKRIFSNFNSQNMDMSNTFKTQLWQARVPEEVRIIQLLNSQSCPYIIKMVSIQYDGDYYSLIYEKQNLISLKQILRRQKMGLPLSFVIEIVEQLLIVLNIFQELHIIQNGINLDMINYSLNSNQIVVSNFQLSTFECNREKPIKGSSIGFIPPEYIKHDYLISPLANIFQLGVCLHHMLFNQNPFGNDLQTILKNNVEGKYHIPNLNFDKDIIEMLKSMMHANPQERETPKEYLNSKIFKPQHRQKISKNSLLLFLQDNASQKVDEYEVENEAIAIQNITFLCINKKKIEI</sequence>
<evidence type="ECO:0000259" key="1">
    <source>
        <dbReference type="PROSITE" id="PS50011"/>
    </source>
</evidence>
<dbReference type="Pfam" id="PF00069">
    <property type="entry name" value="Pkinase"/>
    <property type="match status" value="1"/>
</dbReference>
<dbReference type="PROSITE" id="PS50011">
    <property type="entry name" value="PROTEIN_KINASE_DOM"/>
    <property type="match status" value="1"/>
</dbReference>
<dbReference type="Proteomes" id="UP000683925">
    <property type="component" value="Unassembled WGS sequence"/>
</dbReference>
<evidence type="ECO:0000313" key="3">
    <source>
        <dbReference type="Proteomes" id="UP000683925"/>
    </source>
</evidence>
<reference evidence="2" key="1">
    <citation type="submission" date="2021-01" db="EMBL/GenBank/DDBJ databases">
        <authorList>
            <consortium name="Genoscope - CEA"/>
            <person name="William W."/>
        </authorList>
    </citation>
    <scope>NUCLEOTIDE SEQUENCE</scope>
</reference>
<protein>
    <recommendedName>
        <fullName evidence="1">Protein kinase domain-containing protein</fullName>
    </recommendedName>
</protein>
<organism evidence="2 3">
    <name type="scientific">Paramecium octaurelia</name>
    <dbReference type="NCBI Taxonomy" id="43137"/>
    <lineage>
        <taxon>Eukaryota</taxon>
        <taxon>Sar</taxon>
        <taxon>Alveolata</taxon>
        <taxon>Ciliophora</taxon>
        <taxon>Intramacronucleata</taxon>
        <taxon>Oligohymenophorea</taxon>
        <taxon>Peniculida</taxon>
        <taxon>Parameciidae</taxon>
        <taxon>Paramecium</taxon>
    </lineage>
</organism>